<keyword evidence="1" id="KW-0560">Oxidoreductase</keyword>
<name>A0A6N2TFC2_9FIRM</name>
<dbReference type="SUPFAM" id="SSF54862">
    <property type="entry name" value="4Fe-4S ferredoxins"/>
    <property type="match status" value="1"/>
</dbReference>
<dbReference type="EC" id="1.1.-.-" evidence="1"/>
<dbReference type="AlphaFoldDB" id="A0A6N2TFC2"/>
<dbReference type="GO" id="GO:0016491">
    <property type="term" value="F:oxidoreductase activity"/>
    <property type="evidence" value="ECO:0007669"/>
    <property type="project" value="UniProtKB-KW"/>
</dbReference>
<protein>
    <submittedName>
        <fullName evidence="1">Epoxyqueuosine reductase</fullName>
        <ecNumber evidence="1">1.1.-.-</ecNumber>
    </submittedName>
</protein>
<dbReference type="RefSeq" id="WP_002574597.1">
    <property type="nucleotide sequence ID" value="NZ_BAABXO010000001.1"/>
</dbReference>
<accession>A0A6N2TFC2</accession>
<dbReference type="PROSITE" id="PS51379">
    <property type="entry name" value="4FE4S_FER_2"/>
    <property type="match status" value="1"/>
</dbReference>
<gene>
    <name evidence="1" type="primary">queG</name>
    <name evidence="1" type="ORF">CBLFYP116_01610</name>
</gene>
<dbReference type="PANTHER" id="PTHR42827">
    <property type="entry name" value="IRON-SULFUR CLUSTER-BINDING PROTEIN-RELATED"/>
    <property type="match status" value="1"/>
</dbReference>
<proteinExistence type="predicted"/>
<organism evidence="1">
    <name type="scientific">Enterocloster bolteae</name>
    <dbReference type="NCBI Taxonomy" id="208479"/>
    <lineage>
        <taxon>Bacteria</taxon>
        <taxon>Bacillati</taxon>
        <taxon>Bacillota</taxon>
        <taxon>Clostridia</taxon>
        <taxon>Lachnospirales</taxon>
        <taxon>Lachnospiraceae</taxon>
        <taxon>Enterocloster</taxon>
    </lineage>
</organism>
<dbReference type="PANTHER" id="PTHR42827:SF1">
    <property type="entry name" value="IRON-SULFUR CLUSTER-BINDING PROTEIN"/>
    <property type="match status" value="1"/>
</dbReference>
<dbReference type="GeneID" id="23112216"/>
<sequence length="223" mass="24341">MNNDVKQIIYSYGADVCGIADIERFAAAPPGFSPSDLFRDCKSVIVFGCALPRGITKADSRLVYGHYNSLLCDEVDKIALRGAKALERKFGAKAVPLPCDNPYEYWDSETLTGKGLISMKHAAVLCGLGTLGKSSLLLNPEYGNLLVLGAILFELKLQSDKPCEEICIKNCKKCIEACPVRAIGHGVVNQSLCRQNAYGKTSRGFDTVDCNQCRMVCPMRYGK</sequence>
<evidence type="ECO:0000313" key="1">
    <source>
        <dbReference type="EMBL" id="VYT03332.1"/>
    </source>
</evidence>
<dbReference type="EMBL" id="CACRTF010000010">
    <property type="protein sequence ID" value="VYT03332.1"/>
    <property type="molecule type" value="Genomic_DNA"/>
</dbReference>
<dbReference type="InterPro" id="IPR017896">
    <property type="entry name" value="4Fe4S_Fe-S-bd"/>
</dbReference>
<reference evidence="1" key="1">
    <citation type="submission" date="2019-11" db="EMBL/GenBank/DDBJ databases">
        <authorList>
            <person name="Feng L."/>
        </authorList>
    </citation>
    <scope>NUCLEOTIDE SEQUENCE</scope>
    <source>
        <strain evidence="1">CbolteaeLFYP116</strain>
    </source>
</reference>